<accession>A0ABZ0XRK4</accession>
<dbReference type="Proteomes" id="UP001326715">
    <property type="component" value="Chromosome"/>
</dbReference>
<sequence length="106" mass="12047">MLHPKQAAGTWGWSASQQELDESCQDNKSNLMHTSDYLKLNGINKEAATGLTYMQLLLANKNYINGNLNKHNNFEQDYHLGVTRSKSGIPILYIYTTRGKLLYPKN</sequence>
<protein>
    <submittedName>
        <fullName evidence="1">Uncharacterized protein</fullName>
    </submittedName>
</protein>
<reference evidence="1 2" key="1">
    <citation type="submission" date="2023-11" db="EMBL/GenBank/DDBJ databases">
        <title>MicrobeMod: A computational toolkit for identifying prokaryotic methylation and restriction-modification with nanopore sequencing.</title>
        <authorList>
            <person name="Crits-Christoph A."/>
            <person name="Kang S.C."/>
            <person name="Lee H."/>
            <person name="Ostrov N."/>
        </authorList>
    </citation>
    <scope>NUCLEOTIDE SEQUENCE [LARGE SCALE GENOMIC DNA]</scope>
    <source>
        <strain evidence="1 2">ATCC 23090</strain>
    </source>
</reference>
<keyword evidence="2" id="KW-1185">Reference proteome</keyword>
<evidence type="ECO:0000313" key="2">
    <source>
        <dbReference type="Proteomes" id="UP001326715"/>
    </source>
</evidence>
<name>A0ABZ0XRK4_9BACT</name>
<organism evidence="1 2">
    <name type="scientific">Chitinophaga sancti</name>
    <dbReference type="NCBI Taxonomy" id="1004"/>
    <lineage>
        <taxon>Bacteria</taxon>
        <taxon>Pseudomonadati</taxon>
        <taxon>Bacteroidota</taxon>
        <taxon>Chitinophagia</taxon>
        <taxon>Chitinophagales</taxon>
        <taxon>Chitinophagaceae</taxon>
        <taxon>Chitinophaga</taxon>
    </lineage>
</organism>
<dbReference type="EMBL" id="CP140154">
    <property type="protein sequence ID" value="WQG93026.1"/>
    <property type="molecule type" value="Genomic_DNA"/>
</dbReference>
<dbReference type="RefSeq" id="WP_072360866.1">
    <property type="nucleotide sequence ID" value="NZ_CP139972.1"/>
</dbReference>
<proteinExistence type="predicted"/>
<evidence type="ECO:0000313" key="1">
    <source>
        <dbReference type="EMBL" id="WQG93026.1"/>
    </source>
</evidence>
<gene>
    <name evidence="1" type="ORF">SR876_16010</name>
</gene>